<keyword evidence="2" id="KW-0812">Transmembrane</keyword>
<dbReference type="PANTHER" id="PTHR45138:SF9">
    <property type="entry name" value="DIGUANYLATE CYCLASE DGCM-RELATED"/>
    <property type="match status" value="1"/>
</dbReference>
<dbReference type="PROSITE" id="PS50887">
    <property type="entry name" value="GGDEF"/>
    <property type="match status" value="1"/>
</dbReference>
<dbReference type="NCBIfam" id="TIGR00254">
    <property type="entry name" value="GGDEF"/>
    <property type="match status" value="1"/>
</dbReference>
<dbReference type="PANTHER" id="PTHR45138">
    <property type="entry name" value="REGULATORY COMPONENTS OF SENSORY TRANSDUCTION SYSTEM"/>
    <property type="match status" value="1"/>
</dbReference>
<protein>
    <recommendedName>
        <fullName evidence="3">GGDEF domain-containing protein</fullName>
    </recommendedName>
</protein>
<gene>
    <name evidence="4" type="ORF">GCM10010844_44060</name>
</gene>
<evidence type="ECO:0000313" key="4">
    <source>
        <dbReference type="EMBL" id="GGL20363.1"/>
    </source>
</evidence>
<feature type="compositionally biased region" description="Basic and acidic residues" evidence="1">
    <location>
        <begin position="327"/>
        <end position="337"/>
    </location>
</feature>
<dbReference type="SMART" id="SM00267">
    <property type="entry name" value="GGDEF"/>
    <property type="match status" value="1"/>
</dbReference>
<dbReference type="Pfam" id="PF00990">
    <property type="entry name" value="GGDEF"/>
    <property type="match status" value="1"/>
</dbReference>
<keyword evidence="2" id="KW-0472">Membrane</keyword>
<accession>A0ABQ2FRP0</accession>
<dbReference type="InterPro" id="IPR050469">
    <property type="entry name" value="Diguanylate_Cyclase"/>
</dbReference>
<dbReference type="Proteomes" id="UP000604341">
    <property type="component" value="Unassembled WGS sequence"/>
</dbReference>
<evidence type="ECO:0000256" key="1">
    <source>
        <dbReference type="SAM" id="MobiDB-lite"/>
    </source>
</evidence>
<dbReference type="SUPFAM" id="SSF55073">
    <property type="entry name" value="Nucleotide cyclase"/>
    <property type="match status" value="1"/>
</dbReference>
<feature type="transmembrane region" description="Helical" evidence="2">
    <location>
        <begin position="45"/>
        <end position="61"/>
    </location>
</feature>
<feature type="domain" description="GGDEF" evidence="3">
    <location>
        <begin position="205"/>
        <end position="332"/>
    </location>
</feature>
<organism evidence="4 5">
    <name type="scientific">Deinococcus radiotolerans</name>
    <dbReference type="NCBI Taxonomy" id="1309407"/>
    <lineage>
        <taxon>Bacteria</taxon>
        <taxon>Thermotogati</taxon>
        <taxon>Deinococcota</taxon>
        <taxon>Deinococci</taxon>
        <taxon>Deinococcales</taxon>
        <taxon>Deinococcaceae</taxon>
        <taxon>Deinococcus</taxon>
    </lineage>
</organism>
<dbReference type="InterPro" id="IPR000160">
    <property type="entry name" value="GGDEF_dom"/>
</dbReference>
<dbReference type="CDD" id="cd01949">
    <property type="entry name" value="GGDEF"/>
    <property type="match status" value="1"/>
</dbReference>
<feature type="transmembrane region" description="Helical" evidence="2">
    <location>
        <begin position="68"/>
        <end position="86"/>
    </location>
</feature>
<feature type="transmembrane region" description="Helical" evidence="2">
    <location>
        <begin position="144"/>
        <end position="166"/>
    </location>
</feature>
<evidence type="ECO:0000259" key="3">
    <source>
        <dbReference type="PROSITE" id="PS50887"/>
    </source>
</evidence>
<evidence type="ECO:0000256" key="2">
    <source>
        <dbReference type="SAM" id="Phobius"/>
    </source>
</evidence>
<dbReference type="EMBL" id="BMPE01000039">
    <property type="protein sequence ID" value="GGL20363.1"/>
    <property type="molecule type" value="Genomic_DNA"/>
</dbReference>
<dbReference type="InterPro" id="IPR043128">
    <property type="entry name" value="Rev_trsase/Diguanyl_cyclase"/>
</dbReference>
<reference evidence="5" key="1">
    <citation type="journal article" date="2019" name="Int. J. Syst. Evol. Microbiol.">
        <title>The Global Catalogue of Microorganisms (GCM) 10K type strain sequencing project: providing services to taxonomists for standard genome sequencing and annotation.</title>
        <authorList>
            <consortium name="The Broad Institute Genomics Platform"/>
            <consortium name="The Broad Institute Genome Sequencing Center for Infectious Disease"/>
            <person name="Wu L."/>
            <person name="Ma J."/>
        </authorList>
    </citation>
    <scope>NUCLEOTIDE SEQUENCE [LARGE SCALE GENOMIC DNA]</scope>
    <source>
        <strain evidence="5">JCM 19173</strain>
    </source>
</reference>
<feature type="region of interest" description="Disordered" evidence="1">
    <location>
        <begin position="318"/>
        <end position="337"/>
    </location>
</feature>
<keyword evidence="5" id="KW-1185">Reference proteome</keyword>
<proteinExistence type="predicted"/>
<evidence type="ECO:0000313" key="5">
    <source>
        <dbReference type="Proteomes" id="UP000604341"/>
    </source>
</evidence>
<dbReference type="InterPro" id="IPR029787">
    <property type="entry name" value="Nucleotide_cyclase"/>
</dbReference>
<feature type="transmembrane region" description="Helical" evidence="2">
    <location>
        <begin position="92"/>
        <end position="114"/>
    </location>
</feature>
<comment type="caution">
    <text evidence="4">The sequence shown here is derived from an EMBL/GenBank/DDBJ whole genome shotgun (WGS) entry which is preliminary data.</text>
</comment>
<keyword evidence="2" id="KW-1133">Transmembrane helix</keyword>
<feature type="transmembrane region" description="Helical" evidence="2">
    <location>
        <begin position="20"/>
        <end position="39"/>
    </location>
</feature>
<sequence>MRAYFRPVLSQSPRAQLQRYSVLLMAAVPILAALLQLSTGETQRFIYDLFFLIMVLTAQVLNQRPGPLGSVLLLLLLPIVLVWFHTPQLETSLFAFTFTTYSASLILPTLLAAVSLGLQGVWLFSLYALTVGGLSLEVLPAEGSVIACITFTGLVAGSLMAWLLTVTERTLNHAQRSALLDPLTELGNRRAFEAALLAAWQAGPTHIGLAFLDLDGLKAVNDQHGHDVGDVLIRTVAQAVHAQLQAGQAVFRLAGDEFVVVCTHGDLSHIWHQIRAAVTEVRRQGFPEADVSVGLSSGVRAESISALMRQADLRMYAEKRRKGQRRAQAEQRGERPS</sequence>
<feature type="transmembrane region" description="Helical" evidence="2">
    <location>
        <begin position="121"/>
        <end position="138"/>
    </location>
</feature>
<dbReference type="Gene3D" id="3.30.70.270">
    <property type="match status" value="1"/>
</dbReference>
<name>A0ABQ2FRP0_9DEIO</name>